<comment type="caution">
    <text evidence="3">The sequence shown here is derived from an EMBL/GenBank/DDBJ whole genome shotgun (WGS) entry which is preliminary data.</text>
</comment>
<dbReference type="Proteomes" id="UP000192520">
    <property type="component" value="Unassembled WGS sequence"/>
</dbReference>
<name>A0A1W9NXV0_UNCC3</name>
<sequence length="193" mass="20990">MKKAGCFLLGVIIFWALAPVSVWAQCSEADGIPPECDRSVLCYSPENKAFFCCGDYEEATDPDGVAQCTSIVGNVSENYTAEQCQEVNNLLGEEVSLSYISVLHACVDFSTFLNTALQWAILLAALLALVRLGTGILQYILATGDPTKLEDARTTIMYAVAGLLIIGIAYVILRLGAEFIPESWGWGMWFGTR</sequence>
<keyword evidence="1" id="KW-0812">Transmembrane</keyword>
<feature type="transmembrane region" description="Helical" evidence="1">
    <location>
        <begin position="154"/>
        <end position="173"/>
    </location>
</feature>
<dbReference type="AlphaFoldDB" id="A0A1W9NXV0"/>
<evidence type="ECO:0000313" key="4">
    <source>
        <dbReference type="Proteomes" id="UP000192520"/>
    </source>
</evidence>
<keyword evidence="1" id="KW-0472">Membrane</keyword>
<evidence type="ECO:0000256" key="1">
    <source>
        <dbReference type="SAM" id="Phobius"/>
    </source>
</evidence>
<keyword evidence="2" id="KW-0732">Signal</keyword>
<accession>A0A1W9NXV0</accession>
<evidence type="ECO:0000256" key="2">
    <source>
        <dbReference type="SAM" id="SignalP"/>
    </source>
</evidence>
<gene>
    <name evidence="3" type="ORF">B5M47_02355</name>
</gene>
<feature type="chain" id="PRO_5012823208" evidence="2">
    <location>
        <begin position="25"/>
        <end position="193"/>
    </location>
</feature>
<dbReference type="EMBL" id="MZGJ01000011">
    <property type="protein sequence ID" value="OQX50981.1"/>
    <property type="molecule type" value="Genomic_DNA"/>
</dbReference>
<evidence type="ECO:0000313" key="3">
    <source>
        <dbReference type="EMBL" id="OQX50981.1"/>
    </source>
</evidence>
<keyword evidence="1" id="KW-1133">Transmembrane helix</keyword>
<reference evidence="4" key="1">
    <citation type="submission" date="2017-03" db="EMBL/GenBank/DDBJ databases">
        <title>Novel pathways for hydrocarbon cycling and metabolic interdependencies in hydrothermal sediment communities.</title>
        <authorList>
            <person name="Dombrowski N."/>
            <person name="Seitz K."/>
            <person name="Teske A."/>
            <person name="Baker B."/>
        </authorList>
    </citation>
    <scope>NUCLEOTIDE SEQUENCE [LARGE SCALE GENOMIC DNA]</scope>
</reference>
<organism evidence="3 4">
    <name type="scientific">candidate division CPR3 bacterium 4484_211</name>
    <dbReference type="NCBI Taxonomy" id="1968527"/>
    <lineage>
        <taxon>Bacteria</taxon>
        <taxon>Bacteria division CPR3</taxon>
    </lineage>
</organism>
<feature type="transmembrane region" description="Helical" evidence="1">
    <location>
        <begin position="119"/>
        <end position="142"/>
    </location>
</feature>
<dbReference type="STRING" id="1968527.B5M47_02355"/>
<protein>
    <submittedName>
        <fullName evidence="3">Uncharacterized protein</fullName>
    </submittedName>
</protein>
<feature type="signal peptide" evidence="2">
    <location>
        <begin position="1"/>
        <end position="24"/>
    </location>
</feature>
<dbReference type="InterPro" id="IPR043993">
    <property type="entry name" value="T4SS_pilin"/>
</dbReference>
<dbReference type="Pfam" id="PF18895">
    <property type="entry name" value="T4SS_pilin"/>
    <property type="match status" value="1"/>
</dbReference>
<proteinExistence type="predicted"/>